<proteinExistence type="predicted"/>
<dbReference type="InterPro" id="IPR036909">
    <property type="entry name" value="Cyt_c-like_dom_sf"/>
</dbReference>
<dbReference type="InterPro" id="IPR015183">
    <property type="entry name" value="QH-AmDH_asu_dom_III"/>
</dbReference>
<dbReference type="Gene3D" id="1.10.760.10">
    <property type="entry name" value="Cytochrome c-like domain"/>
    <property type="match status" value="1"/>
</dbReference>
<organism evidence="6 7">
    <name type="scientific">Hydrogenophaga palleronii</name>
    <dbReference type="NCBI Taxonomy" id="65655"/>
    <lineage>
        <taxon>Bacteria</taxon>
        <taxon>Pseudomonadati</taxon>
        <taxon>Pseudomonadota</taxon>
        <taxon>Betaproteobacteria</taxon>
        <taxon>Burkholderiales</taxon>
        <taxon>Comamonadaceae</taxon>
        <taxon>Hydrogenophaga</taxon>
    </lineage>
</organism>
<dbReference type="InterPro" id="IPR023887">
    <property type="entry name" value="QH-AmDH_asu"/>
</dbReference>
<comment type="caution">
    <text evidence="6">The sequence shown here is derived from an EMBL/GenBank/DDBJ whole genome shotgun (WGS) entry which is preliminary data.</text>
</comment>
<feature type="domain" description="Quinohemoprotein amine dehydrogenase alpha subunit haem binding" evidence="2">
    <location>
        <begin position="33"/>
        <end position="195"/>
    </location>
</feature>
<dbReference type="Gene3D" id="2.40.128.120">
    <property type="entry name" value="Quinohemoprotein amine dehydrogenase alpha subunit, domain 2"/>
    <property type="match status" value="1"/>
</dbReference>
<evidence type="ECO:0000259" key="2">
    <source>
        <dbReference type="Pfam" id="PF09098"/>
    </source>
</evidence>
<dbReference type="Pfam" id="PF09099">
    <property type="entry name" value="Qn_am_d_aIII"/>
    <property type="match status" value="1"/>
</dbReference>
<feature type="domain" description="Quinohemoprotein amine dehydrogenase alpha subunit" evidence="3">
    <location>
        <begin position="312"/>
        <end position="391"/>
    </location>
</feature>
<dbReference type="Pfam" id="PF14930">
    <property type="entry name" value="Qn_am_d_aII"/>
    <property type="match status" value="1"/>
</dbReference>
<dbReference type="EMBL" id="JAVDWU010000014">
    <property type="protein sequence ID" value="MDR7152757.1"/>
    <property type="molecule type" value="Genomic_DNA"/>
</dbReference>
<feature type="chain" id="PRO_5046353352" evidence="1">
    <location>
        <begin position="29"/>
        <end position="530"/>
    </location>
</feature>
<feature type="signal peptide" evidence="1">
    <location>
        <begin position="1"/>
        <end position="28"/>
    </location>
</feature>
<dbReference type="InterPro" id="IPR009111">
    <property type="entry name" value="QH-AmDH_asu_dom2"/>
</dbReference>
<dbReference type="InterPro" id="IPR015184">
    <property type="entry name" value="QH-AmDH_asu_dom_IV"/>
</dbReference>
<dbReference type="NCBIfam" id="TIGR03908">
    <property type="entry name" value="QH_alpha"/>
    <property type="match status" value="1"/>
</dbReference>
<protein>
    <submittedName>
        <fullName evidence="6">Quinohemoprotein amine dehydrogenase</fullName>
        <ecNumber evidence="6">1.4.9.1</ecNumber>
    </submittedName>
</protein>
<dbReference type="SUPFAM" id="SSF81296">
    <property type="entry name" value="E set domains"/>
    <property type="match status" value="2"/>
</dbReference>
<dbReference type="Pfam" id="PF09098">
    <property type="entry name" value="Dehyd-heme_bind"/>
    <property type="match status" value="1"/>
</dbReference>
<dbReference type="SUPFAM" id="SSF69298">
    <property type="entry name" value="Quinohemoprotein amine dehydrogenase A chain, domain 3"/>
    <property type="match status" value="1"/>
</dbReference>
<reference evidence="6 7" key="1">
    <citation type="submission" date="2023-07" db="EMBL/GenBank/DDBJ databases">
        <title>Sorghum-associated microbial communities from plants grown in Nebraska, USA.</title>
        <authorList>
            <person name="Schachtman D."/>
        </authorList>
    </citation>
    <scope>NUCLEOTIDE SEQUENCE [LARGE SCALE GENOMIC DNA]</scope>
    <source>
        <strain evidence="6 7">4249</strain>
    </source>
</reference>
<dbReference type="Pfam" id="PF09100">
    <property type="entry name" value="Qn_am_d_aIV"/>
    <property type="match status" value="1"/>
</dbReference>
<dbReference type="Gene3D" id="2.60.40.10">
    <property type="entry name" value="Immunoglobulins"/>
    <property type="match status" value="2"/>
</dbReference>
<dbReference type="InterPro" id="IPR036718">
    <property type="entry name" value="H-AmDH_asu_dom2_sf"/>
</dbReference>
<accession>A0ABU1WTY4</accession>
<evidence type="ECO:0000259" key="5">
    <source>
        <dbReference type="Pfam" id="PF14930"/>
    </source>
</evidence>
<name>A0ABU1WTY4_9BURK</name>
<sequence length="530" mass="57703">MNWKHKLRSLAPLGAAFVWLAAMPTAGAATLSAQEIINTKCVACHTKTGEQVNRLQQRKTPEGWLMTITRMRTLHHADLTAEEVRTVVKHLADTQGLAPSETQGARYAMERRLNTIEQHKSELFGQMCARCHSGARVELQRRPMAEWEHLVHFHVGQFPTIEYQALGRDRDWVNIAFKEMVPYLTKNYPYESKAWTDWKARAPVNPVGRWTVAGRWPGKGEYAGVMAVAAGASADRYTVSLDGTWADGSELKGSGPALVYTGYEWRADLDVDGVKMRQVLALDGDRASGRMFEREQEESGGDLVAARHDAGAQVLALQPALIRAGETATLRIVGTGLDGEVKLPQGLQLVETVSRDPQQVVLKVAAAKSAPRGLKNLTVGAAPAVKLAVFDRIDYVKVTPDYAIGRVGGSGGSTPVVQGRFEAVAYSAGPDRKPGTKDDWVIGVVPAKWSVEPFDDTAKNDRDVEFAGLMNVDTGVFIPGGAGPNPKRRMSTNNAGNLNAVATVTEGKKTLTGKAHFIVTVQRWNNPPLP</sequence>
<dbReference type="InterPro" id="IPR015182">
    <property type="entry name" value="QH-AmDH_asu_heme-bd_dom"/>
</dbReference>
<evidence type="ECO:0000259" key="4">
    <source>
        <dbReference type="Pfam" id="PF09100"/>
    </source>
</evidence>
<evidence type="ECO:0000313" key="7">
    <source>
        <dbReference type="Proteomes" id="UP001265700"/>
    </source>
</evidence>
<keyword evidence="6" id="KW-0560">Oxidoreductase</keyword>
<keyword evidence="7" id="KW-1185">Reference proteome</keyword>
<evidence type="ECO:0000313" key="6">
    <source>
        <dbReference type="EMBL" id="MDR7152757.1"/>
    </source>
</evidence>
<dbReference type="GO" id="GO:0052876">
    <property type="term" value="F:methylamine dehydrogenase (amicyanin) activity"/>
    <property type="evidence" value="ECO:0007669"/>
    <property type="project" value="UniProtKB-EC"/>
</dbReference>
<dbReference type="RefSeq" id="WP_310321844.1">
    <property type="nucleotide sequence ID" value="NZ_JAVDWU010000014.1"/>
</dbReference>
<dbReference type="SUPFAM" id="SSF46626">
    <property type="entry name" value="Cytochrome c"/>
    <property type="match status" value="2"/>
</dbReference>
<dbReference type="Proteomes" id="UP001265700">
    <property type="component" value="Unassembled WGS sequence"/>
</dbReference>
<dbReference type="InterPro" id="IPR013783">
    <property type="entry name" value="Ig-like_fold"/>
</dbReference>
<dbReference type="InterPro" id="IPR014756">
    <property type="entry name" value="Ig_E-set"/>
</dbReference>
<feature type="domain" description="Quinohemoprotein amine dehydrogenase alpha subunit" evidence="5">
    <location>
        <begin position="208"/>
        <end position="307"/>
    </location>
</feature>
<gene>
    <name evidence="6" type="ORF">J2W49_004735</name>
</gene>
<dbReference type="EC" id="1.4.9.1" evidence="6"/>
<evidence type="ECO:0000259" key="3">
    <source>
        <dbReference type="Pfam" id="PF09099"/>
    </source>
</evidence>
<keyword evidence="1" id="KW-0732">Signal</keyword>
<feature type="domain" description="Quinohemoprotein amine dehydrogenase alpha subunit" evidence="4">
    <location>
        <begin position="396"/>
        <end position="529"/>
    </location>
</feature>
<evidence type="ECO:0000256" key="1">
    <source>
        <dbReference type="SAM" id="SignalP"/>
    </source>
</evidence>